<dbReference type="RefSeq" id="WP_102216366.1">
    <property type="nucleotide sequence ID" value="NZ_CP126963.1"/>
</dbReference>
<comment type="caution">
    <text evidence="2">The sequence shown here is derived from an EMBL/GenBank/DDBJ whole genome shotgun (WGS) entry which is preliminary data.</text>
</comment>
<dbReference type="PANTHER" id="PTHR39199">
    <property type="entry name" value="BLR5128 PROTEIN"/>
    <property type="match status" value="1"/>
</dbReference>
<dbReference type="Gene3D" id="3.30.2130.10">
    <property type="entry name" value="VC0802-like"/>
    <property type="match status" value="1"/>
</dbReference>
<dbReference type="EMBL" id="JASXSX010000001">
    <property type="protein sequence ID" value="MDT3766994.1"/>
    <property type="molecule type" value="Genomic_DNA"/>
</dbReference>
<dbReference type="Proteomes" id="UP001247542">
    <property type="component" value="Unassembled WGS sequence"/>
</dbReference>
<proteinExistence type="predicted"/>
<feature type="domain" description="DUF2241" evidence="1">
    <location>
        <begin position="5"/>
        <end position="64"/>
    </location>
</feature>
<name>A0ABU3I9D9_9ACTO</name>
<evidence type="ECO:0000259" key="1">
    <source>
        <dbReference type="Pfam" id="PF10000"/>
    </source>
</evidence>
<dbReference type="PANTHER" id="PTHR39199:SF1">
    <property type="entry name" value="BLR5128 PROTEIN"/>
    <property type="match status" value="1"/>
</dbReference>
<gene>
    <name evidence="2" type="ORF">QS713_02800</name>
</gene>
<organism evidence="2 3">
    <name type="scientific">Gleimia hominis</name>
    <dbReference type="NCBI Taxonomy" id="595468"/>
    <lineage>
        <taxon>Bacteria</taxon>
        <taxon>Bacillati</taxon>
        <taxon>Actinomycetota</taxon>
        <taxon>Actinomycetes</taxon>
        <taxon>Actinomycetales</taxon>
        <taxon>Actinomycetaceae</taxon>
        <taxon>Gleimia</taxon>
    </lineage>
</organism>
<protein>
    <recommendedName>
        <fullName evidence="1">DUF2241 domain-containing protein</fullName>
    </recommendedName>
</protein>
<evidence type="ECO:0000313" key="3">
    <source>
        <dbReference type="Proteomes" id="UP001247542"/>
    </source>
</evidence>
<accession>A0ABU3I9D9</accession>
<sequence length="135" mass="14897">MDNTQSLDEMLANMDIQSQGIYVFANLDEIPEGVEPFATVREKEGTTIVISEDRAEKAGLPTDNRFARITLELPSSLLSIGLAATIGQTLAARSITCNQLAGFHHEHLFVQVDKADEALSIMRDLKEQAKGWLPR</sequence>
<keyword evidence="3" id="KW-1185">Reference proteome</keyword>
<dbReference type="InterPro" id="IPR045865">
    <property type="entry name" value="ACT-like_dom_sf"/>
</dbReference>
<reference evidence="2 3" key="1">
    <citation type="submission" date="2023-06" db="EMBL/GenBank/DDBJ databases">
        <title>Draft genome sequence of Gleimia hominis type strain CCUG 57540T.</title>
        <authorList>
            <person name="Salva-Serra F."/>
            <person name="Cardew S."/>
            <person name="Jensie Markopoulos S."/>
            <person name="Ohlen M."/>
            <person name="Inganas E."/>
            <person name="Svensson-Stadler L."/>
            <person name="Moore E.R.B."/>
        </authorList>
    </citation>
    <scope>NUCLEOTIDE SEQUENCE [LARGE SCALE GENOMIC DNA]</scope>
    <source>
        <strain evidence="2 3">CCUG 57540</strain>
    </source>
</reference>
<dbReference type="Pfam" id="PF10000">
    <property type="entry name" value="ACT_3"/>
    <property type="match status" value="1"/>
</dbReference>
<dbReference type="InterPro" id="IPR018717">
    <property type="entry name" value="DUF2241"/>
</dbReference>
<dbReference type="SUPFAM" id="SSF55021">
    <property type="entry name" value="ACT-like"/>
    <property type="match status" value="2"/>
</dbReference>
<evidence type="ECO:0000313" key="2">
    <source>
        <dbReference type="EMBL" id="MDT3766994.1"/>
    </source>
</evidence>